<dbReference type="Pfam" id="PF00085">
    <property type="entry name" value="Thioredoxin"/>
    <property type="match status" value="1"/>
</dbReference>
<name>A0A873WVT0_9CAUD</name>
<protein>
    <submittedName>
        <fullName evidence="2">Thioredoxin</fullName>
    </submittedName>
</protein>
<reference evidence="2" key="1">
    <citation type="submission" date="2020-07" db="EMBL/GenBank/DDBJ databases">
        <title>Complete genome sequence of Streptomyces phage Shady.</title>
        <authorList>
            <person name="Ortega C.A."/>
            <person name="Hernandez I."/>
            <person name="Guadalupe Vizoso-Pinto M."/>
            <person name="Clark J.D."/>
            <person name="Liu M."/>
            <person name="Burrowes B.H."/>
        </authorList>
    </citation>
    <scope>NUCLEOTIDE SEQUENCE</scope>
</reference>
<keyword evidence="3" id="KW-1185">Reference proteome</keyword>
<gene>
    <name evidence="2" type="ORF">CPT_Shady_043</name>
</gene>
<sequence length="82" mass="9168">MTKTLVFFGASWCRPCKATYPIAERVAVELDVPFEYVDVEYGDSRANNVTAVPTLRVYDEYEEPIAEHRGGATEAQIRGLLA</sequence>
<evidence type="ECO:0000313" key="2">
    <source>
        <dbReference type="EMBL" id="QPB09804.1"/>
    </source>
</evidence>
<dbReference type="Gene3D" id="3.40.30.10">
    <property type="entry name" value="Glutaredoxin"/>
    <property type="match status" value="1"/>
</dbReference>
<dbReference type="InterPro" id="IPR013766">
    <property type="entry name" value="Thioredoxin_domain"/>
</dbReference>
<dbReference type="Proteomes" id="UP000663311">
    <property type="component" value="Segment"/>
</dbReference>
<organism evidence="2 3">
    <name type="scientific">Streptomyces phage Shady</name>
    <dbReference type="NCBI Taxonomy" id="2767585"/>
    <lineage>
        <taxon>Viruses</taxon>
        <taxon>Duplodnaviria</taxon>
        <taxon>Heunggongvirae</taxon>
        <taxon>Uroviricota</taxon>
        <taxon>Caudoviricetes</taxon>
        <taxon>Colingsworthviridae</taxon>
        <taxon>Shadyvirus</taxon>
        <taxon>Shadyvirus shady</taxon>
    </lineage>
</organism>
<evidence type="ECO:0000259" key="1">
    <source>
        <dbReference type="Pfam" id="PF00085"/>
    </source>
</evidence>
<proteinExistence type="predicted"/>
<evidence type="ECO:0000313" key="3">
    <source>
        <dbReference type="Proteomes" id="UP000663311"/>
    </source>
</evidence>
<accession>A0A873WVT0</accession>
<dbReference type="SUPFAM" id="SSF52833">
    <property type="entry name" value="Thioredoxin-like"/>
    <property type="match status" value="1"/>
</dbReference>
<dbReference type="CDD" id="cd02947">
    <property type="entry name" value="TRX_family"/>
    <property type="match status" value="1"/>
</dbReference>
<dbReference type="InterPro" id="IPR036249">
    <property type="entry name" value="Thioredoxin-like_sf"/>
</dbReference>
<dbReference type="EMBL" id="MT701596">
    <property type="protein sequence ID" value="QPB09804.1"/>
    <property type="molecule type" value="Genomic_DNA"/>
</dbReference>
<feature type="domain" description="Thioredoxin" evidence="1">
    <location>
        <begin position="3"/>
        <end position="78"/>
    </location>
</feature>